<evidence type="ECO:0000313" key="1">
    <source>
        <dbReference type="EMBL" id="GAY76322.1"/>
    </source>
</evidence>
<protein>
    <submittedName>
        <fullName evidence="1">GTP-binding protein YqeH</fullName>
    </submittedName>
</protein>
<sequence length="58" mass="6505">MDELYCAGCGVKIQTEDPQALGYTPKSALQHDPIVCQRCFRLAHYNEVQDVSLTADDF</sequence>
<name>A0A4Y1ZB62_9BACL</name>
<proteinExistence type="predicted"/>
<reference evidence="1 2" key="1">
    <citation type="submission" date="2017-11" db="EMBL/GenBank/DDBJ databases">
        <title>Draft Genome Sequence of Sporolactobacillus inulinus NBRC 111894 Isolated from Koso, a Japanese Sugar-Vegetable Fermented Beverage.</title>
        <authorList>
            <person name="Chiou T.Y."/>
            <person name="Oshima K."/>
            <person name="Suda W."/>
            <person name="Hattori M."/>
            <person name="Takahashi T."/>
        </authorList>
    </citation>
    <scope>NUCLEOTIDE SEQUENCE [LARGE SCALE GENOMIC DNA]</scope>
    <source>
        <strain evidence="1 2">NBRC111894</strain>
    </source>
</reference>
<organism evidence="1 2">
    <name type="scientific">Sporolactobacillus inulinus</name>
    <dbReference type="NCBI Taxonomy" id="2078"/>
    <lineage>
        <taxon>Bacteria</taxon>
        <taxon>Bacillati</taxon>
        <taxon>Bacillota</taxon>
        <taxon>Bacilli</taxon>
        <taxon>Bacillales</taxon>
        <taxon>Sporolactobacillaceae</taxon>
        <taxon>Sporolactobacillus</taxon>
    </lineage>
</organism>
<accession>A0A4Y1ZB62</accession>
<dbReference type="Proteomes" id="UP000319716">
    <property type="component" value="Unassembled WGS sequence"/>
</dbReference>
<comment type="caution">
    <text evidence="1">The sequence shown here is derived from an EMBL/GenBank/DDBJ whole genome shotgun (WGS) entry which is preliminary data.</text>
</comment>
<evidence type="ECO:0000313" key="2">
    <source>
        <dbReference type="Proteomes" id="UP000319716"/>
    </source>
</evidence>
<dbReference type="EMBL" id="BEXB01000013">
    <property type="protein sequence ID" value="GAY76322.1"/>
    <property type="molecule type" value="Genomic_DNA"/>
</dbReference>
<gene>
    <name evidence="1" type="ORF">NBRC111894_1876</name>
</gene>
<dbReference type="AlphaFoldDB" id="A0A4Y1ZB62"/>